<dbReference type="SMART" id="SM00382">
    <property type="entry name" value="AAA"/>
    <property type="match status" value="1"/>
</dbReference>
<dbReference type="Pfam" id="PF09848">
    <property type="entry name" value="SLFN-g3_helicase"/>
    <property type="match status" value="1"/>
</dbReference>
<dbReference type="KEGG" id="stur:STURON_00580"/>
<dbReference type="OrthoDB" id="3193269at2"/>
<protein>
    <submittedName>
        <fullName evidence="2">ATP/GTP binding protein</fullName>
    </submittedName>
</protein>
<reference evidence="2 3" key="1">
    <citation type="journal article" date="2015" name="Genome Announc.">
        <title>Complete Genome Sequence of Spiroplasma turonicum Strain Tab4cT, a Parasite of a Horse Fly, Haematopota sp. (Diptera: Tabanidae).</title>
        <authorList>
            <person name="Davis R.E."/>
            <person name="Shao J."/>
            <person name="Zhao Y."/>
            <person name="Gasparich G.E."/>
            <person name="Gaynor B.J."/>
            <person name="Donofrio N."/>
        </authorList>
    </citation>
    <scope>NUCLEOTIDE SEQUENCE [LARGE SCALE GENOMIC DNA]</scope>
    <source>
        <strain evidence="2 3">Tab4c</strain>
    </source>
</reference>
<dbReference type="PATRIC" id="fig|216946.3.peg.583"/>
<dbReference type="InterPro" id="IPR003593">
    <property type="entry name" value="AAA+_ATPase"/>
</dbReference>
<dbReference type="Gene3D" id="3.40.50.300">
    <property type="entry name" value="P-loop containing nucleotide triphosphate hydrolases"/>
    <property type="match status" value="1"/>
</dbReference>
<dbReference type="InterPro" id="IPR027417">
    <property type="entry name" value="P-loop_NTPase"/>
</dbReference>
<name>A0A0K1P694_9MOLU</name>
<evidence type="ECO:0000313" key="2">
    <source>
        <dbReference type="EMBL" id="AKU79826.1"/>
    </source>
</evidence>
<dbReference type="RefSeq" id="WP_075048416.1">
    <property type="nucleotide sequence ID" value="NZ_CP012328.1"/>
</dbReference>
<gene>
    <name evidence="2" type="ORF">STURON_00580</name>
</gene>
<dbReference type="EMBL" id="CP012328">
    <property type="protein sequence ID" value="AKU79826.1"/>
    <property type="molecule type" value="Genomic_DNA"/>
</dbReference>
<proteinExistence type="predicted"/>
<sequence length="629" mass="72811">MLIYKSSLHGFIEDIDDGILTEKLNNNMINMVNKKVSKNEVNSWNNSLREMRILFADENIDKNIGIAIEYNLPRSNKRIDVILSGLNDEKRRLLIIELKQWEECTKVVGQDMIVNTYVGGGKRNVSHPSYQSFAYGKFLSDFSEVVYTNTNIEIQTCAYLHNYNPELHPDIIDLQYQEYINESPLFFKRDLKKFRNYIKDFLNKGDNGNLIDDIDSSKIRPGKSIQKQMRKIIDNKSNFLLLDDQKVIFENILSFINKNKNNTNKAVLIIPGGPGTGKTLIALKLLSQCIQNNFNAIYCTKNEAVRNVFKKLIIDDNLDKKYTRVTIDNLFYGSAVFSNLIKNRLDVTIVDEAHRLINRHQYTKIDKGYNNQIREIICESKVSVFFIDEKQIVTTKDIGSINEIKDQAILEGISAENIILFDPLLSQFRSSGADEYIKFIDDILYQNKEYDLTFLNKFDLKVFDNVQEMYDEVKAKSLNNSARVLAGYCWDWISKKDKSLNDIVIGDFKKQWNLENYKYYMLEKESINQIGCIHQSQGLEIDYAGVIIGPDMYSDGEKILTDGSNRVKTDKSIIGLKSIEKNKADEIGDLITRNTYNVLLTRAMKGRYIYCTDKNLSKFIKYKLWNIEV</sequence>
<organism evidence="2 3">
    <name type="scientific">Spiroplasma turonicum</name>
    <dbReference type="NCBI Taxonomy" id="216946"/>
    <lineage>
        <taxon>Bacteria</taxon>
        <taxon>Bacillati</taxon>
        <taxon>Mycoplasmatota</taxon>
        <taxon>Mollicutes</taxon>
        <taxon>Entomoplasmatales</taxon>
        <taxon>Spiroplasmataceae</taxon>
        <taxon>Spiroplasma</taxon>
    </lineage>
</organism>
<dbReference type="SUPFAM" id="SSF52540">
    <property type="entry name" value="P-loop containing nucleoside triphosphate hydrolases"/>
    <property type="match status" value="2"/>
</dbReference>
<evidence type="ECO:0000259" key="1">
    <source>
        <dbReference type="SMART" id="SM00382"/>
    </source>
</evidence>
<dbReference type="Proteomes" id="UP000067243">
    <property type="component" value="Chromosome"/>
</dbReference>
<keyword evidence="3" id="KW-1185">Reference proteome</keyword>
<accession>A0A0K1P694</accession>
<feature type="domain" description="AAA+ ATPase" evidence="1">
    <location>
        <begin position="264"/>
        <end position="424"/>
    </location>
</feature>
<dbReference type="AlphaFoldDB" id="A0A0K1P694"/>
<evidence type="ECO:0000313" key="3">
    <source>
        <dbReference type="Proteomes" id="UP000067243"/>
    </source>
</evidence>
<dbReference type="STRING" id="216946.STURO_v1c05750"/>
<dbReference type="InterPro" id="IPR018647">
    <property type="entry name" value="SLFN_3-like_DNA/RNA_helicase"/>
</dbReference>